<dbReference type="EMBL" id="QCYY01001910">
    <property type="protein sequence ID" value="ROT74319.1"/>
    <property type="molecule type" value="Genomic_DNA"/>
</dbReference>
<evidence type="ECO:0000313" key="2">
    <source>
        <dbReference type="Proteomes" id="UP000283509"/>
    </source>
</evidence>
<proteinExistence type="predicted"/>
<reference evidence="1 2" key="2">
    <citation type="submission" date="2019-01" db="EMBL/GenBank/DDBJ databases">
        <title>The decoding of complex shrimp genome reveals the adaptation for benthos swimmer, frequently molting mechanism and breeding impact on genome.</title>
        <authorList>
            <person name="Sun Y."/>
            <person name="Gao Y."/>
            <person name="Yu Y."/>
        </authorList>
    </citation>
    <scope>NUCLEOTIDE SEQUENCE [LARGE SCALE GENOMIC DNA]</scope>
    <source>
        <tissue evidence="1">Muscle</tissue>
    </source>
</reference>
<comment type="caution">
    <text evidence="1">The sequence shown here is derived from an EMBL/GenBank/DDBJ whole genome shotgun (WGS) entry which is preliminary data.</text>
</comment>
<dbReference type="OrthoDB" id="6353749at2759"/>
<sequence>MGVASPLEHPIIQTNIKVGQDASEHNHLEATTIMSTMKTLVISLLCVLVTAEQKREAEPGFGIGHPFIRPYGIGYGYSSAITHHPFGSHSSVQSYNHLVKKREAEPGFGIGYPLIRPYGIGYGYSSAITHHPFGSHSSVQSYNHLVKKREAEPGFGIGHPFIRPYGIGYGYSSAITHHPFGSHSSVQSYNHLIKKRDAEADPSFPGLLGYASLQYPGYGLGYKYSHASLPLHYGIY</sequence>
<evidence type="ECO:0000313" key="1">
    <source>
        <dbReference type="EMBL" id="ROT74319.1"/>
    </source>
</evidence>
<dbReference type="Proteomes" id="UP000283509">
    <property type="component" value="Unassembled WGS sequence"/>
</dbReference>
<dbReference type="AlphaFoldDB" id="A0A423TCY4"/>
<accession>A0A423TCY4</accession>
<organism evidence="1 2">
    <name type="scientific">Penaeus vannamei</name>
    <name type="common">Whiteleg shrimp</name>
    <name type="synonym">Litopenaeus vannamei</name>
    <dbReference type="NCBI Taxonomy" id="6689"/>
    <lineage>
        <taxon>Eukaryota</taxon>
        <taxon>Metazoa</taxon>
        <taxon>Ecdysozoa</taxon>
        <taxon>Arthropoda</taxon>
        <taxon>Crustacea</taxon>
        <taxon>Multicrustacea</taxon>
        <taxon>Malacostraca</taxon>
        <taxon>Eumalacostraca</taxon>
        <taxon>Eucarida</taxon>
        <taxon>Decapoda</taxon>
        <taxon>Dendrobranchiata</taxon>
        <taxon>Penaeoidea</taxon>
        <taxon>Penaeidae</taxon>
        <taxon>Penaeus</taxon>
    </lineage>
</organism>
<reference evidence="1 2" key="1">
    <citation type="submission" date="2018-04" db="EMBL/GenBank/DDBJ databases">
        <authorList>
            <person name="Zhang X."/>
            <person name="Yuan J."/>
            <person name="Li F."/>
            <person name="Xiang J."/>
        </authorList>
    </citation>
    <scope>NUCLEOTIDE SEQUENCE [LARGE SCALE GENOMIC DNA]</scope>
    <source>
        <tissue evidence="1">Muscle</tissue>
    </source>
</reference>
<name>A0A423TCY4_PENVA</name>
<protein>
    <submittedName>
        <fullName evidence="1">Uncharacterized protein</fullName>
    </submittedName>
</protein>
<keyword evidence="2" id="KW-1185">Reference proteome</keyword>
<gene>
    <name evidence="1" type="ORF">C7M84_007171</name>
</gene>